<protein>
    <recommendedName>
        <fullName evidence="5">AAA+ ATPase domain-containing protein</fullName>
    </recommendedName>
</protein>
<dbReference type="RefSeq" id="WP_073094320.1">
    <property type="nucleotide sequence ID" value="NZ_FRCY01000005.1"/>
</dbReference>
<dbReference type="PANTHER" id="PTHR43566:SF1">
    <property type="entry name" value="AAA+ ATPASE DOMAIN-CONTAINING PROTEIN"/>
    <property type="match status" value="1"/>
</dbReference>
<dbReference type="Proteomes" id="UP000184513">
    <property type="component" value="Unassembled WGS sequence"/>
</dbReference>
<dbReference type="InterPro" id="IPR027417">
    <property type="entry name" value="P-loop_NTPase"/>
</dbReference>
<accession>A0A1M7N4S7</accession>
<dbReference type="InterPro" id="IPR041682">
    <property type="entry name" value="AAA_14"/>
</dbReference>
<dbReference type="Pfam" id="PF13173">
    <property type="entry name" value="AAA_14"/>
    <property type="match status" value="1"/>
</dbReference>
<keyword evidence="4" id="KW-1185">Reference proteome</keyword>
<sequence length="376" mass="43651">MINREIAIKISQRLGDNKAIILLGPRQVGKSTLLREISKDLAAPITWWNGDDADIRGLLESPTSSLLRSLLGKTRTLVIDEAQRVSNIGLTIKLIVDQLPHIKVIATGSSSFELAKHLNEPLTGRKWEFHLFPFSFDELGHHHGLLEEKRLLTIRLVYGCYPEIVNYPGEEEIRLKQLTDSYLYKDILTLDRIQKPEKMEKLVQALAFQVGSEVSYHELGQLTGLDNQTTEKYIHLLEKAFIVFRLGSLSRNLRNELKKSRKFYFYDNGIRNAVINQFSPANLRQDIGELWENYIISERVKLLAYRQANFNQYFWRTHAQQEIDYIEERNARMKAYEFKWNPKAKKNFSKSFLNAYPATETAVITPDNYVQFLTEL</sequence>
<organism evidence="3 4">
    <name type="scientific">Cyclobacterium lianum</name>
    <dbReference type="NCBI Taxonomy" id="388280"/>
    <lineage>
        <taxon>Bacteria</taxon>
        <taxon>Pseudomonadati</taxon>
        <taxon>Bacteroidota</taxon>
        <taxon>Cytophagia</taxon>
        <taxon>Cytophagales</taxon>
        <taxon>Cyclobacteriaceae</taxon>
        <taxon>Cyclobacterium</taxon>
    </lineage>
</organism>
<evidence type="ECO:0000313" key="3">
    <source>
        <dbReference type="EMBL" id="SHM98588.1"/>
    </source>
</evidence>
<dbReference type="STRING" id="388280.SAMN04488057_10563"/>
<feature type="domain" description="AAA" evidence="1">
    <location>
        <begin position="17"/>
        <end position="139"/>
    </location>
</feature>
<dbReference type="AlphaFoldDB" id="A0A1M7N4S7"/>
<evidence type="ECO:0000313" key="4">
    <source>
        <dbReference type="Proteomes" id="UP000184513"/>
    </source>
</evidence>
<dbReference type="SUPFAM" id="SSF52540">
    <property type="entry name" value="P-loop containing nucleoside triphosphate hydrolases"/>
    <property type="match status" value="1"/>
</dbReference>
<evidence type="ECO:0000259" key="1">
    <source>
        <dbReference type="Pfam" id="PF13173"/>
    </source>
</evidence>
<gene>
    <name evidence="3" type="ORF">SAMN04488057_10563</name>
</gene>
<dbReference type="Gene3D" id="3.40.50.300">
    <property type="entry name" value="P-loop containing nucleotide triphosphate hydrolases"/>
    <property type="match status" value="1"/>
</dbReference>
<feature type="domain" description="DUF4143" evidence="2">
    <location>
        <begin position="185"/>
        <end position="341"/>
    </location>
</feature>
<dbReference type="Pfam" id="PF13635">
    <property type="entry name" value="DUF4143"/>
    <property type="match status" value="1"/>
</dbReference>
<dbReference type="EMBL" id="FRCY01000005">
    <property type="protein sequence ID" value="SHM98588.1"/>
    <property type="molecule type" value="Genomic_DNA"/>
</dbReference>
<dbReference type="InterPro" id="IPR025420">
    <property type="entry name" value="DUF4143"/>
</dbReference>
<name>A0A1M7N4S7_9BACT</name>
<reference evidence="3 4" key="1">
    <citation type="submission" date="2016-11" db="EMBL/GenBank/DDBJ databases">
        <authorList>
            <person name="Jaros S."/>
            <person name="Januszkiewicz K."/>
            <person name="Wedrychowicz H."/>
        </authorList>
    </citation>
    <scope>NUCLEOTIDE SEQUENCE [LARGE SCALE GENOMIC DNA]</scope>
    <source>
        <strain evidence="3 4">CGMCC 1.6102</strain>
    </source>
</reference>
<evidence type="ECO:0000259" key="2">
    <source>
        <dbReference type="Pfam" id="PF13635"/>
    </source>
</evidence>
<evidence type="ECO:0008006" key="5">
    <source>
        <dbReference type="Google" id="ProtNLM"/>
    </source>
</evidence>
<dbReference type="OrthoDB" id="9778168at2"/>
<proteinExistence type="predicted"/>
<dbReference type="PANTHER" id="PTHR43566">
    <property type="entry name" value="CONSERVED PROTEIN"/>
    <property type="match status" value="1"/>
</dbReference>